<gene>
    <name evidence="2" type="ORF">MENT_LOCUS48608</name>
</gene>
<feature type="transmembrane region" description="Helical" evidence="1">
    <location>
        <begin position="31"/>
        <end position="51"/>
    </location>
</feature>
<keyword evidence="1" id="KW-0812">Transmembrane</keyword>
<name>A0A6V7X844_MELEN</name>
<keyword evidence="1" id="KW-1133">Transmembrane helix</keyword>
<dbReference type="Proteomes" id="UP000580250">
    <property type="component" value="Unassembled WGS sequence"/>
</dbReference>
<reference evidence="2 3" key="1">
    <citation type="submission" date="2020-08" db="EMBL/GenBank/DDBJ databases">
        <authorList>
            <person name="Koutsovoulos G."/>
            <person name="Danchin GJ E."/>
        </authorList>
    </citation>
    <scope>NUCLEOTIDE SEQUENCE [LARGE SCALE GENOMIC DNA]</scope>
</reference>
<proteinExistence type="predicted"/>
<keyword evidence="1" id="KW-0472">Membrane</keyword>
<evidence type="ECO:0000256" key="1">
    <source>
        <dbReference type="SAM" id="Phobius"/>
    </source>
</evidence>
<comment type="caution">
    <text evidence="2">The sequence shown here is derived from an EMBL/GenBank/DDBJ whole genome shotgun (WGS) entry which is preliminary data.</text>
</comment>
<protein>
    <submittedName>
        <fullName evidence="2">Uncharacterized protein</fullName>
    </submittedName>
</protein>
<evidence type="ECO:0000313" key="2">
    <source>
        <dbReference type="EMBL" id="CAD2195510.1"/>
    </source>
</evidence>
<evidence type="ECO:0000313" key="3">
    <source>
        <dbReference type="Proteomes" id="UP000580250"/>
    </source>
</evidence>
<dbReference type="EMBL" id="CAJEWN010001221">
    <property type="protein sequence ID" value="CAD2195510.1"/>
    <property type="molecule type" value="Genomic_DNA"/>
</dbReference>
<organism evidence="2 3">
    <name type="scientific">Meloidogyne enterolobii</name>
    <name type="common">Root-knot nematode worm</name>
    <name type="synonym">Meloidogyne mayaguensis</name>
    <dbReference type="NCBI Taxonomy" id="390850"/>
    <lineage>
        <taxon>Eukaryota</taxon>
        <taxon>Metazoa</taxon>
        <taxon>Ecdysozoa</taxon>
        <taxon>Nematoda</taxon>
        <taxon>Chromadorea</taxon>
        <taxon>Rhabditida</taxon>
        <taxon>Tylenchina</taxon>
        <taxon>Tylenchomorpha</taxon>
        <taxon>Tylenchoidea</taxon>
        <taxon>Meloidogynidae</taxon>
        <taxon>Meloidogyninae</taxon>
        <taxon>Meloidogyne</taxon>
    </lineage>
</organism>
<sequence>MYYNNGKILQIETRGNATAEVDNANVVKDRILILLLCLISTLPCPLFIVLYKLYYGYYFYWFTSTDDNSLIYIIVFAAFNSNYPLIQCFEEICLLVMSKDFRKLVRDQFFKSIQTNAVSTNVNFSQQQRMYP</sequence>
<accession>A0A6V7X844</accession>
<dbReference type="AlphaFoldDB" id="A0A6V7X844"/>
<feature type="transmembrane region" description="Helical" evidence="1">
    <location>
        <begin position="71"/>
        <end position="96"/>
    </location>
</feature>